<organism evidence="1 2">
    <name type="scientific">Plectus sambesii</name>
    <dbReference type="NCBI Taxonomy" id="2011161"/>
    <lineage>
        <taxon>Eukaryota</taxon>
        <taxon>Metazoa</taxon>
        <taxon>Ecdysozoa</taxon>
        <taxon>Nematoda</taxon>
        <taxon>Chromadorea</taxon>
        <taxon>Plectida</taxon>
        <taxon>Plectina</taxon>
        <taxon>Plectoidea</taxon>
        <taxon>Plectidae</taxon>
        <taxon>Plectus</taxon>
    </lineage>
</organism>
<evidence type="ECO:0000313" key="2">
    <source>
        <dbReference type="WBParaSite" id="PSAMB.scaffold10897size3755.g33709.t1"/>
    </source>
</evidence>
<dbReference type="WBParaSite" id="PSAMB.scaffold10897size3755.g33709.t1">
    <property type="protein sequence ID" value="PSAMB.scaffold10897size3755.g33709.t1"/>
    <property type="gene ID" value="PSAMB.scaffold10897size3755.g33709"/>
</dbReference>
<name>A0A914UMN9_9BILA</name>
<proteinExistence type="predicted"/>
<accession>A0A914UMN9</accession>
<keyword evidence="1" id="KW-1185">Reference proteome</keyword>
<evidence type="ECO:0000313" key="1">
    <source>
        <dbReference type="Proteomes" id="UP000887566"/>
    </source>
</evidence>
<dbReference type="Proteomes" id="UP000887566">
    <property type="component" value="Unplaced"/>
</dbReference>
<reference evidence="2" key="1">
    <citation type="submission" date="2022-11" db="UniProtKB">
        <authorList>
            <consortium name="WormBaseParasite"/>
        </authorList>
    </citation>
    <scope>IDENTIFICATION</scope>
</reference>
<protein>
    <submittedName>
        <fullName evidence="2">Uncharacterized protein</fullName>
    </submittedName>
</protein>
<dbReference type="AlphaFoldDB" id="A0A914UMN9"/>
<sequence length="85" mass="10082">MTELKKKATFSERFENSWERMKTVWAYQQSIDHLPPNYDTVSSCQVVPDAISATVLEHRVKRYEEAREKWEEVRDSGKETLCNIM</sequence>